<gene>
    <name evidence="1" type="ORF">FCN18_06865</name>
</gene>
<keyword evidence="1" id="KW-0489">Methyltransferase</keyword>
<dbReference type="EMBL" id="SWMS01000002">
    <property type="protein sequence ID" value="TKG72929.1"/>
    <property type="molecule type" value="Genomic_DNA"/>
</dbReference>
<dbReference type="Gene3D" id="3.40.50.150">
    <property type="entry name" value="Vaccinia Virus protein VP39"/>
    <property type="match status" value="1"/>
</dbReference>
<dbReference type="CDD" id="cd02440">
    <property type="entry name" value="AdoMet_MTases"/>
    <property type="match status" value="1"/>
</dbReference>
<dbReference type="SUPFAM" id="SSF53335">
    <property type="entry name" value="S-adenosyl-L-methionine-dependent methyltransferases"/>
    <property type="match status" value="1"/>
</dbReference>
<dbReference type="Proteomes" id="UP000309992">
    <property type="component" value="Unassembled WGS sequence"/>
</dbReference>
<proteinExistence type="predicted"/>
<dbReference type="RefSeq" id="WP_137093887.1">
    <property type="nucleotide sequence ID" value="NZ_SWMS01000002.1"/>
</dbReference>
<sequence>MTLFAIKRAAGLGLASLQRLLTAAGLRQSDRALAADAQRYWDDPADENWAANSHFRAAMGDDLWLRMGKEHLAVVDKAAGAVGFDRQPDTVLDWGCGGGANAVALASRCERLIGLDVSRAALAETERQLRANTAASFQPVRVDVGKPEAVLDQADRQSVDLIVSFYVFELIPSPAYGERLLRIMYQLLAPGGMAVIQIKYATGFGTTARGWGYRRGLAEMTTYRAEVFWQLAEEAGFADIALVNLVARNELDSRYAYFALKRP</sequence>
<name>A0ABY2SC42_9PSEU</name>
<evidence type="ECO:0000313" key="2">
    <source>
        <dbReference type="Proteomes" id="UP000309992"/>
    </source>
</evidence>
<dbReference type="InterPro" id="IPR029063">
    <property type="entry name" value="SAM-dependent_MTases_sf"/>
</dbReference>
<dbReference type="Pfam" id="PF13489">
    <property type="entry name" value="Methyltransf_23"/>
    <property type="match status" value="1"/>
</dbReference>
<dbReference type="GO" id="GO:0008168">
    <property type="term" value="F:methyltransferase activity"/>
    <property type="evidence" value="ECO:0007669"/>
    <property type="project" value="UniProtKB-KW"/>
</dbReference>
<organism evidence="1 2">
    <name type="scientific">Prauserella endophytica</name>
    <dbReference type="NCBI Taxonomy" id="1592324"/>
    <lineage>
        <taxon>Bacteria</taxon>
        <taxon>Bacillati</taxon>
        <taxon>Actinomycetota</taxon>
        <taxon>Actinomycetes</taxon>
        <taxon>Pseudonocardiales</taxon>
        <taxon>Pseudonocardiaceae</taxon>
        <taxon>Prauserella</taxon>
        <taxon>Prauserella coralliicola group</taxon>
    </lineage>
</organism>
<accession>A0ABY2SC42</accession>
<reference evidence="1 2" key="1">
    <citation type="journal article" date="2015" name="Antonie Van Leeuwenhoek">
        <title>Prauserella endophytica sp. nov., an endophytic actinobacterium isolated from Tamarix taklamakanensis.</title>
        <authorList>
            <person name="Liu J.M."/>
            <person name="Habden X."/>
            <person name="Guo L."/>
            <person name="Tuo L."/>
            <person name="Jiang Z.K."/>
            <person name="Liu S.W."/>
            <person name="Liu X.F."/>
            <person name="Chen L."/>
            <person name="Li R.F."/>
            <person name="Zhang Y.Q."/>
            <person name="Sun C.H."/>
        </authorList>
    </citation>
    <scope>NUCLEOTIDE SEQUENCE [LARGE SCALE GENOMIC DNA]</scope>
    <source>
        <strain evidence="1 2">CGMCC 4.7182</strain>
    </source>
</reference>
<keyword evidence="1" id="KW-0808">Transferase</keyword>
<dbReference type="GO" id="GO:0032259">
    <property type="term" value="P:methylation"/>
    <property type="evidence" value="ECO:0007669"/>
    <property type="project" value="UniProtKB-KW"/>
</dbReference>
<dbReference type="PANTHER" id="PTHR43861">
    <property type="entry name" value="TRANS-ACONITATE 2-METHYLTRANSFERASE-RELATED"/>
    <property type="match status" value="1"/>
</dbReference>
<evidence type="ECO:0000313" key="1">
    <source>
        <dbReference type="EMBL" id="TKG72929.1"/>
    </source>
</evidence>
<keyword evidence="2" id="KW-1185">Reference proteome</keyword>
<comment type="caution">
    <text evidence="1">The sequence shown here is derived from an EMBL/GenBank/DDBJ whole genome shotgun (WGS) entry which is preliminary data.</text>
</comment>
<protein>
    <submittedName>
        <fullName evidence="1">Class I SAM-dependent methyltransferase</fullName>
    </submittedName>
</protein>